<dbReference type="PANTHER" id="PTHR33353:SF19">
    <property type="entry name" value="GLYCOSYLHYDROLASE FAMILY 61-8 PROTEIN"/>
    <property type="match status" value="1"/>
</dbReference>
<evidence type="ECO:0000256" key="2">
    <source>
        <dbReference type="ARBA" id="ARBA00004613"/>
    </source>
</evidence>
<evidence type="ECO:0000256" key="1">
    <source>
        <dbReference type="ARBA" id="ARBA00001973"/>
    </source>
</evidence>
<evidence type="ECO:0000256" key="3">
    <source>
        <dbReference type="ARBA" id="ARBA00022525"/>
    </source>
</evidence>
<keyword evidence="8" id="KW-0503">Monooxygenase</keyword>
<dbReference type="GO" id="GO:0005576">
    <property type="term" value="C:extracellular region"/>
    <property type="evidence" value="ECO:0007669"/>
    <property type="project" value="UniProtKB-SubCell"/>
</dbReference>
<proteinExistence type="predicted"/>
<keyword evidence="4 5" id="KW-1015">Disulfide bond</keyword>
<feature type="signal peptide" evidence="6">
    <location>
        <begin position="1"/>
        <end position="18"/>
    </location>
</feature>
<dbReference type="GO" id="GO:0004497">
    <property type="term" value="F:monooxygenase activity"/>
    <property type="evidence" value="ECO:0007669"/>
    <property type="project" value="UniProtKB-KW"/>
</dbReference>
<keyword evidence="5" id="KW-0624">Polysaccharide degradation</keyword>
<keyword evidence="6" id="KW-0732">Signal</keyword>
<sequence length="267" mass="29437">MWRILTSILGFLVHRASAHGGALNYTVGDASCPPGPAMGESPDGCATWYPGYSPFDDQTFQDEAPWMVQRKWITNNPIVETNNISLSCNDPGNPARTYIPIRAGQNITAVYMAWVHTVGPMIAWMAHCTNDDCGAFDSSTASWFKIGQRGLQSGTIETGDWFQKTFSNWDGNPSLWSETVPRNLKPGKYLVRHEIISLHSANKPQFYPECAHVEVSGEGVGEPGQEYLVRIPGVWNMDMPEINIDVYAPGISNSTVYNIPGPPVWTG</sequence>
<dbReference type="EMBL" id="ML987198">
    <property type="protein sequence ID" value="KAF2246496.1"/>
    <property type="molecule type" value="Genomic_DNA"/>
</dbReference>
<evidence type="ECO:0000259" key="7">
    <source>
        <dbReference type="Pfam" id="PF03443"/>
    </source>
</evidence>
<feature type="domain" description="Auxiliary Activity family 9 catalytic" evidence="7">
    <location>
        <begin position="59"/>
        <end position="248"/>
    </location>
</feature>
<evidence type="ECO:0000313" key="8">
    <source>
        <dbReference type="EMBL" id="KAF2246496.1"/>
    </source>
</evidence>
<dbReference type="AlphaFoldDB" id="A0A6A6I808"/>
<dbReference type="Pfam" id="PF03443">
    <property type="entry name" value="AA9"/>
    <property type="match status" value="1"/>
</dbReference>
<accession>A0A6A6I808</accession>
<dbReference type="CDD" id="cd21175">
    <property type="entry name" value="LPMO_AA9"/>
    <property type="match status" value="1"/>
</dbReference>
<keyword evidence="5" id="KW-0136">Cellulose degradation</keyword>
<dbReference type="GO" id="GO:0030245">
    <property type="term" value="P:cellulose catabolic process"/>
    <property type="evidence" value="ECO:0007669"/>
    <property type="project" value="UniProtKB-UniRule"/>
</dbReference>
<name>A0A6A6I808_9PLEO</name>
<gene>
    <name evidence="8" type="ORF">BU26DRAFT_47251</name>
</gene>
<comment type="function">
    <text evidence="5">Lytic polysaccharide monooxygenase (LMPO) that depolymerizes crystalline and amorphous polysaccharides via the oxidation of scissile alpha- or beta-(1-4)-glycosidic bonds, yielding C1 and/or C4 oxidation products. Catalysis by LPMOs requires the reduction of the active-site copper from Cu(II) to Cu(I) by a reducing agent and H(2)O(2) or O(2) as a cosubstrate.</text>
</comment>
<dbReference type="OrthoDB" id="4849160at2759"/>
<dbReference type="GO" id="GO:0030248">
    <property type="term" value="F:cellulose binding"/>
    <property type="evidence" value="ECO:0007669"/>
    <property type="project" value="UniProtKB-UniRule"/>
</dbReference>
<comment type="subcellular location">
    <subcellularLocation>
        <location evidence="2 5">Secreted</location>
    </subcellularLocation>
</comment>
<dbReference type="InterPro" id="IPR049892">
    <property type="entry name" value="AA9"/>
</dbReference>
<keyword evidence="5" id="KW-0119">Carbohydrate metabolism</keyword>
<keyword evidence="3 5" id="KW-0964">Secreted</keyword>
<dbReference type="PANTHER" id="PTHR33353">
    <property type="entry name" value="PUTATIVE (AFU_ORTHOLOGUE AFUA_1G12560)-RELATED"/>
    <property type="match status" value="1"/>
</dbReference>
<dbReference type="InterPro" id="IPR005103">
    <property type="entry name" value="AA9_LPMO"/>
</dbReference>
<dbReference type="Proteomes" id="UP000800094">
    <property type="component" value="Unassembled WGS sequence"/>
</dbReference>
<reference evidence="8" key="1">
    <citation type="journal article" date="2020" name="Stud. Mycol.">
        <title>101 Dothideomycetes genomes: a test case for predicting lifestyles and emergence of pathogens.</title>
        <authorList>
            <person name="Haridas S."/>
            <person name="Albert R."/>
            <person name="Binder M."/>
            <person name="Bloem J."/>
            <person name="Labutti K."/>
            <person name="Salamov A."/>
            <person name="Andreopoulos B."/>
            <person name="Baker S."/>
            <person name="Barry K."/>
            <person name="Bills G."/>
            <person name="Bluhm B."/>
            <person name="Cannon C."/>
            <person name="Castanera R."/>
            <person name="Culley D."/>
            <person name="Daum C."/>
            <person name="Ezra D."/>
            <person name="Gonzalez J."/>
            <person name="Henrissat B."/>
            <person name="Kuo A."/>
            <person name="Liang C."/>
            <person name="Lipzen A."/>
            <person name="Lutzoni F."/>
            <person name="Magnuson J."/>
            <person name="Mondo S."/>
            <person name="Nolan M."/>
            <person name="Ohm R."/>
            <person name="Pangilinan J."/>
            <person name="Park H.-J."/>
            <person name="Ramirez L."/>
            <person name="Alfaro M."/>
            <person name="Sun H."/>
            <person name="Tritt A."/>
            <person name="Yoshinaga Y."/>
            <person name="Zwiers L.-H."/>
            <person name="Turgeon B."/>
            <person name="Goodwin S."/>
            <person name="Spatafora J."/>
            <person name="Crous P."/>
            <person name="Grigoriev I."/>
        </authorList>
    </citation>
    <scope>NUCLEOTIDE SEQUENCE</scope>
    <source>
        <strain evidence="8">CBS 122368</strain>
    </source>
</reference>
<comment type="cofactor">
    <cofactor evidence="1">
        <name>Cu(2+)</name>
        <dbReference type="ChEBI" id="CHEBI:29036"/>
    </cofactor>
</comment>
<evidence type="ECO:0000256" key="6">
    <source>
        <dbReference type="SAM" id="SignalP"/>
    </source>
</evidence>
<organism evidence="8 9">
    <name type="scientific">Trematosphaeria pertusa</name>
    <dbReference type="NCBI Taxonomy" id="390896"/>
    <lineage>
        <taxon>Eukaryota</taxon>
        <taxon>Fungi</taxon>
        <taxon>Dikarya</taxon>
        <taxon>Ascomycota</taxon>
        <taxon>Pezizomycotina</taxon>
        <taxon>Dothideomycetes</taxon>
        <taxon>Pleosporomycetidae</taxon>
        <taxon>Pleosporales</taxon>
        <taxon>Massarineae</taxon>
        <taxon>Trematosphaeriaceae</taxon>
        <taxon>Trematosphaeria</taxon>
    </lineage>
</organism>
<dbReference type="RefSeq" id="XP_033681500.1">
    <property type="nucleotide sequence ID" value="XM_033825432.1"/>
</dbReference>
<comment type="domain">
    <text evidence="5">Has a modular structure: an endo-beta-1,4-glucanase catalytic module at the N-terminus, a linker rich in serines and threonines, and a C-terminal carbohydrate-binding module (CBM).</text>
</comment>
<dbReference type="Gene3D" id="2.70.50.70">
    <property type="match status" value="1"/>
</dbReference>
<dbReference type="EC" id="1.14.99.56" evidence="5"/>
<keyword evidence="8" id="KW-0560">Oxidoreductase</keyword>
<dbReference type="GeneID" id="54578762"/>
<evidence type="ECO:0000313" key="9">
    <source>
        <dbReference type="Proteomes" id="UP000800094"/>
    </source>
</evidence>
<dbReference type="GO" id="GO:0008810">
    <property type="term" value="F:cellulase activity"/>
    <property type="evidence" value="ECO:0007669"/>
    <property type="project" value="UniProtKB-UniRule"/>
</dbReference>
<feature type="chain" id="PRO_5025674086" description="AA9 family lytic polysaccharide monooxygenase" evidence="6">
    <location>
        <begin position="19"/>
        <end position="267"/>
    </location>
</feature>
<evidence type="ECO:0000256" key="5">
    <source>
        <dbReference type="RuleBase" id="RU368122"/>
    </source>
</evidence>
<comment type="catalytic activity">
    <reaction evidence="5">
        <text>[(1-&gt;4)-beta-D-glucosyl]n+m + reduced acceptor + O2 = 4-dehydro-beta-D-glucosyl-[(1-&gt;4)-beta-D-glucosyl]n-1 + [(1-&gt;4)-beta-D-glucosyl]m + acceptor + H2O.</text>
        <dbReference type="EC" id="1.14.99.56"/>
    </reaction>
</comment>
<protein>
    <recommendedName>
        <fullName evidence="5">AA9 family lytic polysaccharide monooxygenase</fullName>
        <ecNumber evidence="5">1.14.99.56</ecNumber>
    </recommendedName>
    <alternativeName>
        <fullName evidence="5">Endo-beta-1,4-glucanase</fullName>
    </alternativeName>
    <alternativeName>
        <fullName evidence="5">Glycosyl hydrolase 61 family protein</fullName>
    </alternativeName>
</protein>
<evidence type="ECO:0000256" key="4">
    <source>
        <dbReference type="ARBA" id="ARBA00023157"/>
    </source>
</evidence>
<keyword evidence="9" id="KW-1185">Reference proteome</keyword>